<gene>
    <name evidence="1" type="ORF">LCGC14_1632770</name>
</gene>
<accession>A0A0F9IPD7</accession>
<dbReference type="EMBL" id="LAZR01013497">
    <property type="protein sequence ID" value="KKM21704.1"/>
    <property type="molecule type" value="Genomic_DNA"/>
</dbReference>
<proteinExistence type="predicted"/>
<sequence>MGREVRLVPADWEHPRDEHGKYKPLFNDDYVTVAWEWMHEAKLWSEQKHPEQDSKYNFYWEWSDMPPEENLYRPAWIEDNRTHFQMYETTSEGTPISPVMETKEELAHWLADNNANAFGGMTATYEEWLTTIERGWAVSLVGEAGKGLVSGVEGMRKIES</sequence>
<protein>
    <submittedName>
        <fullName evidence="1">Uncharacterized protein</fullName>
    </submittedName>
</protein>
<comment type="caution">
    <text evidence="1">The sequence shown here is derived from an EMBL/GenBank/DDBJ whole genome shotgun (WGS) entry which is preliminary data.</text>
</comment>
<evidence type="ECO:0000313" key="1">
    <source>
        <dbReference type="EMBL" id="KKM21704.1"/>
    </source>
</evidence>
<name>A0A0F9IPD7_9ZZZZ</name>
<organism evidence="1">
    <name type="scientific">marine sediment metagenome</name>
    <dbReference type="NCBI Taxonomy" id="412755"/>
    <lineage>
        <taxon>unclassified sequences</taxon>
        <taxon>metagenomes</taxon>
        <taxon>ecological metagenomes</taxon>
    </lineage>
</organism>
<reference evidence="1" key="1">
    <citation type="journal article" date="2015" name="Nature">
        <title>Complex archaea that bridge the gap between prokaryotes and eukaryotes.</title>
        <authorList>
            <person name="Spang A."/>
            <person name="Saw J.H."/>
            <person name="Jorgensen S.L."/>
            <person name="Zaremba-Niedzwiedzka K."/>
            <person name="Martijn J."/>
            <person name="Lind A.E."/>
            <person name="van Eijk R."/>
            <person name="Schleper C."/>
            <person name="Guy L."/>
            <person name="Ettema T.J."/>
        </authorList>
    </citation>
    <scope>NUCLEOTIDE SEQUENCE</scope>
</reference>
<dbReference type="AlphaFoldDB" id="A0A0F9IPD7"/>